<comment type="caution">
    <text evidence="1">The sequence shown here is derived from an EMBL/GenBank/DDBJ whole genome shotgun (WGS) entry which is preliminary data.</text>
</comment>
<proteinExistence type="predicted"/>
<name>A0A0F8YI85_9ZZZZ</name>
<dbReference type="EMBL" id="LAZR01056787">
    <property type="protein sequence ID" value="KKK73435.1"/>
    <property type="molecule type" value="Genomic_DNA"/>
</dbReference>
<organism evidence="1">
    <name type="scientific">marine sediment metagenome</name>
    <dbReference type="NCBI Taxonomy" id="412755"/>
    <lineage>
        <taxon>unclassified sequences</taxon>
        <taxon>metagenomes</taxon>
        <taxon>ecological metagenomes</taxon>
    </lineage>
</organism>
<sequence length="35" mass="4135">MILGKKHIFLDLSEIRPPDSPERERWRADFTPVPS</sequence>
<evidence type="ECO:0000313" key="1">
    <source>
        <dbReference type="EMBL" id="KKK73435.1"/>
    </source>
</evidence>
<feature type="non-terminal residue" evidence="1">
    <location>
        <position position="35"/>
    </location>
</feature>
<protein>
    <submittedName>
        <fullName evidence="1">Uncharacterized protein</fullName>
    </submittedName>
</protein>
<reference evidence="1" key="1">
    <citation type="journal article" date="2015" name="Nature">
        <title>Complex archaea that bridge the gap between prokaryotes and eukaryotes.</title>
        <authorList>
            <person name="Spang A."/>
            <person name="Saw J.H."/>
            <person name="Jorgensen S.L."/>
            <person name="Zaremba-Niedzwiedzka K."/>
            <person name="Martijn J."/>
            <person name="Lind A.E."/>
            <person name="van Eijk R."/>
            <person name="Schleper C."/>
            <person name="Guy L."/>
            <person name="Ettema T.J."/>
        </authorList>
    </citation>
    <scope>NUCLEOTIDE SEQUENCE</scope>
</reference>
<accession>A0A0F8YI85</accession>
<dbReference type="AlphaFoldDB" id="A0A0F8YI85"/>
<gene>
    <name evidence="1" type="ORF">LCGC14_2893860</name>
</gene>